<comment type="caution">
    <text evidence="3">The sequence shown here is derived from an EMBL/GenBank/DDBJ whole genome shotgun (WGS) entry which is preliminary data.</text>
</comment>
<keyword evidence="4" id="KW-1185">Reference proteome</keyword>
<protein>
    <submittedName>
        <fullName evidence="3">Cysteine synthase</fullName>
    </submittedName>
</protein>
<dbReference type="InterPro" id="IPR036052">
    <property type="entry name" value="TrpB-like_PALP_sf"/>
</dbReference>
<name>M0DV88_9EURY</name>
<dbReference type="GO" id="GO:0006535">
    <property type="term" value="P:cysteine biosynthetic process from serine"/>
    <property type="evidence" value="ECO:0007669"/>
    <property type="project" value="InterPro"/>
</dbReference>
<reference evidence="3 4" key="1">
    <citation type="journal article" date="2014" name="PLoS Genet.">
        <title>Phylogenetically driven sequencing of extremely halophilic archaea reveals strategies for static and dynamic osmo-response.</title>
        <authorList>
            <person name="Becker E.A."/>
            <person name="Seitzer P.M."/>
            <person name="Tritt A."/>
            <person name="Larsen D."/>
            <person name="Krusor M."/>
            <person name="Yao A.I."/>
            <person name="Wu D."/>
            <person name="Madern D."/>
            <person name="Eisen J.A."/>
            <person name="Darling A.E."/>
            <person name="Facciotti M.T."/>
        </authorList>
    </citation>
    <scope>NUCLEOTIDE SEQUENCE [LARGE SCALE GENOMIC DNA]</scope>
    <source>
        <strain evidence="3 4">DSM 14210</strain>
    </source>
</reference>
<dbReference type="CDD" id="cd01561">
    <property type="entry name" value="CBS_like"/>
    <property type="match status" value="1"/>
</dbReference>
<dbReference type="SUPFAM" id="SSF53686">
    <property type="entry name" value="Tryptophan synthase beta subunit-like PLP-dependent enzymes"/>
    <property type="match status" value="1"/>
</dbReference>
<dbReference type="InterPro" id="IPR001926">
    <property type="entry name" value="TrpB-like_PALP"/>
</dbReference>
<evidence type="ECO:0000259" key="2">
    <source>
        <dbReference type="Pfam" id="PF00291"/>
    </source>
</evidence>
<dbReference type="InterPro" id="IPR050214">
    <property type="entry name" value="Cys_Synth/Cystath_Beta-Synth"/>
</dbReference>
<evidence type="ECO:0000313" key="4">
    <source>
        <dbReference type="Proteomes" id="UP000011523"/>
    </source>
</evidence>
<comment type="cofactor">
    <cofactor evidence="1">
        <name>pyridoxal 5'-phosphate</name>
        <dbReference type="ChEBI" id="CHEBI:597326"/>
    </cofactor>
</comment>
<dbReference type="Proteomes" id="UP000011523">
    <property type="component" value="Unassembled WGS sequence"/>
</dbReference>
<evidence type="ECO:0000313" key="3">
    <source>
        <dbReference type="EMBL" id="ELZ39421.1"/>
    </source>
</evidence>
<dbReference type="AlphaFoldDB" id="M0DV88"/>
<feature type="domain" description="Tryptophan synthase beta chain-like PALP" evidence="2">
    <location>
        <begin position="25"/>
        <end position="310"/>
    </location>
</feature>
<evidence type="ECO:0000256" key="1">
    <source>
        <dbReference type="ARBA" id="ARBA00001933"/>
    </source>
</evidence>
<dbReference type="PANTHER" id="PTHR10314">
    <property type="entry name" value="CYSTATHIONINE BETA-SYNTHASE"/>
    <property type="match status" value="1"/>
</dbReference>
<dbReference type="PROSITE" id="PS00901">
    <property type="entry name" value="CYS_SYNTHASE"/>
    <property type="match status" value="1"/>
</dbReference>
<dbReference type="EMBL" id="AOJD01000027">
    <property type="protein sequence ID" value="ELZ39421.1"/>
    <property type="molecule type" value="Genomic_DNA"/>
</dbReference>
<dbReference type="OrthoDB" id="10138at2157"/>
<organism evidence="3 4">
    <name type="scientific">Halorubrum tebenquichense DSM 14210</name>
    <dbReference type="NCBI Taxonomy" id="1227485"/>
    <lineage>
        <taxon>Archaea</taxon>
        <taxon>Methanobacteriati</taxon>
        <taxon>Methanobacteriota</taxon>
        <taxon>Stenosarchaea group</taxon>
        <taxon>Halobacteria</taxon>
        <taxon>Halobacteriales</taxon>
        <taxon>Haloferacaceae</taxon>
        <taxon>Halorubrum</taxon>
    </lineage>
</organism>
<accession>M0DV88</accession>
<proteinExistence type="predicted"/>
<dbReference type="Pfam" id="PF00291">
    <property type="entry name" value="PALP"/>
    <property type="match status" value="1"/>
</dbReference>
<dbReference type="Gene3D" id="3.40.50.1100">
    <property type="match status" value="2"/>
</dbReference>
<dbReference type="InterPro" id="IPR001216">
    <property type="entry name" value="P-phosphate_BS"/>
</dbReference>
<sequence>MQDHRNSEQNCTPLPPYDIDDPILSLIGDTSMVKYPDELSGDLWVKLEKENPTGSMKDRIALGMILEMRASGELSDDDLVVEASSGNTAGGVALVANRLGLDNTITTPETTSGQKMGYVEAFGSELVTCPDVDSSEPGHYRSTAERIADERDGVFLNQYHNQLNPQVHEKWTGPELWNQTEDLTHVVCPMGTGGTLSGIGKYVKEQDDSVEIIGVDAERSNISTSFYDEEPVDYDTKIEGLGKGSETPTMWFDYIDCVVSVGDDTAISWTKKAARDQGLLIGPSAGAALSVAHSIAETDEDTTVVLIACDGGEQYFDLLTDS</sequence>
<gene>
    <name evidence="3" type="ORF">C472_03883</name>
</gene>